<dbReference type="EMBL" id="CAKKTJ010000299">
    <property type="protein sequence ID" value="CAH0479345.1"/>
    <property type="molecule type" value="Genomic_DNA"/>
</dbReference>
<dbReference type="Proteomes" id="UP001160483">
    <property type="component" value="Unassembled WGS sequence"/>
</dbReference>
<accession>A0AAU9L1F0</accession>
<evidence type="ECO:0000313" key="2">
    <source>
        <dbReference type="Proteomes" id="UP001160483"/>
    </source>
</evidence>
<gene>
    <name evidence="1" type="ORF">PBS003_LOCUS5991</name>
</gene>
<dbReference type="AlphaFoldDB" id="A0AAU9L1F0"/>
<proteinExistence type="predicted"/>
<comment type="caution">
    <text evidence="1">The sequence shown here is derived from an EMBL/GenBank/DDBJ whole genome shotgun (WGS) entry which is preliminary data.</text>
</comment>
<protein>
    <submittedName>
        <fullName evidence="1">Uncharacterized protein</fullName>
    </submittedName>
</protein>
<evidence type="ECO:0000313" key="1">
    <source>
        <dbReference type="EMBL" id="CAH0479345.1"/>
    </source>
</evidence>
<sequence>MDTSPPPIDAGALPTSCITRTYSPSPTRYSSLQSVNVFHAPLRVELSLQSRDVPYQRPEAIGTKEQQQLQQLPLLIEERLQDLLGEPLTVADLASVQLMPMRPCLPREIVAVKDSDGILRYGKVKDEEDISSSREVKVQVSKSCIRWYTLSQIYFFQPIQERTNSKEVRMWTSDKEEETEASIVGVVAKVNALLARMNVSLSMSYKELLDEVWRLQHRVTVAEEDRRGALQQIEQALRAQRDAEKALLLRDVCQASSW</sequence>
<reference evidence="1" key="1">
    <citation type="submission" date="2021-11" db="EMBL/GenBank/DDBJ databases">
        <authorList>
            <person name="Islam A."/>
            <person name="Islam S."/>
            <person name="Flora M.S."/>
            <person name="Rahman M."/>
            <person name="Ziaur R.M."/>
            <person name="Epstein J.H."/>
            <person name="Hassan M."/>
            <person name="Klassen M."/>
            <person name="Woodard K."/>
            <person name="Webb A."/>
            <person name="Webby R.J."/>
            <person name="El Zowalaty M.E."/>
        </authorList>
    </citation>
    <scope>NUCLEOTIDE SEQUENCE</scope>
    <source>
        <strain evidence="1">Pbs3</strain>
    </source>
</reference>
<name>A0AAU9L1F0_9STRA</name>
<organism evidence="1 2">
    <name type="scientific">Peronospora belbahrii</name>
    <dbReference type="NCBI Taxonomy" id="622444"/>
    <lineage>
        <taxon>Eukaryota</taxon>
        <taxon>Sar</taxon>
        <taxon>Stramenopiles</taxon>
        <taxon>Oomycota</taxon>
        <taxon>Peronosporomycetes</taxon>
        <taxon>Peronosporales</taxon>
        <taxon>Peronosporaceae</taxon>
        <taxon>Peronospora</taxon>
    </lineage>
</organism>